<reference evidence="1 2" key="1">
    <citation type="submission" date="2019-01" db="EMBL/GenBank/DDBJ databases">
        <title>Muriicola soli sp. nov., isolated from soil.</title>
        <authorList>
            <person name="Kang H.J."/>
            <person name="Kim S.B."/>
        </authorList>
    </citation>
    <scope>NUCLEOTIDE SEQUENCE [LARGE SCALE GENOMIC DNA]</scope>
    <source>
        <strain evidence="1 2">MMS17-SY002</strain>
    </source>
</reference>
<dbReference type="RefSeq" id="WP_129606462.1">
    <property type="nucleotide sequence ID" value="NZ_CP035544.1"/>
</dbReference>
<dbReference type="EMBL" id="CP035544">
    <property type="protein sequence ID" value="QBA65334.1"/>
    <property type="molecule type" value="Genomic_DNA"/>
</dbReference>
<evidence type="ECO:0000313" key="2">
    <source>
        <dbReference type="Proteomes" id="UP000290889"/>
    </source>
</evidence>
<evidence type="ECO:0000313" key="1">
    <source>
        <dbReference type="EMBL" id="QBA65334.1"/>
    </source>
</evidence>
<dbReference type="KEGG" id="mur:EQY75_12815"/>
<name>A0A411ECP2_9FLAO</name>
<dbReference type="AlphaFoldDB" id="A0A411ECP2"/>
<protein>
    <submittedName>
        <fullName evidence="1">Uncharacterized protein</fullName>
    </submittedName>
</protein>
<accession>A0A411ECP2</accession>
<gene>
    <name evidence="1" type="ORF">EQY75_12815</name>
</gene>
<organism evidence="1 2">
    <name type="scientific">Muriicola soli</name>
    <dbReference type="NCBI Taxonomy" id="2507538"/>
    <lineage>
        <taxon>Bacteria</taxon>
        <taxon>Pseudomonadati</taxon>
        <taxon>Bacteroidota</taxon>
        <taxon>Flavobacteriia</taxon>
        <taxon>Flavobacteriales</taxon>
        <taxon>Flavobacteriaceae</taxon>
        <taxon>Muriicola</taxon>
    </lineage>
</organism>
<sequence length="121" mass="13367">MGAYEITWEVNGQGLSRRIQGGGYGNEYQVRLPWSSTYKTDEIGDLGLFVRLNDSTLVNDGLESIILRINGEVIVEKTKWIEAASTTPGMVLPDDTGLWSYIEGSDWKSYSALPPASYNGD</sequence>
<keyword evidence="2" id="KW-1185">Reference proteome</keyword>
<dbReference type="Proteomes" id="UP000290889">
    <property type="component" value="Chromosome"/>
</dbReference>
<proteinExistence type="predicted"/>